<dbReference type="Gene3D" id="3.30.300.20">
    <property type="match status" value="1"/>
</dbReference>
<evidence type="ECO:0000313" key="1">
    <source>
        <dbReference type="EMBL" id="VAX16657.1"/>
    </source>
</evidence>
<name>A0A3B1CIS6_9ZZZZ</name>
<reference evidence="1" key="1">
    <citation type="submission" date="2018-06" db="EMBL/GenBank/DDBJ databases">
        <authorList>
            <person name="Zhirakovskaya E."/>
        </authorList>
    </citation>
    <scope>NUCLEOTIDE SEQUENCE</scope>
</reference>
<dbReference type="SUPFAM" id="SSF89919">
    <property type="entry name" value="Ribosome-binding factor A, RbfA"/>
    <property type="match status" value="1"/>
</dbReference>
<dbReference type="InterPro" id="IPR023799">
    <property type="entry name" value="RbfA_dom_sf"/>
</dbReference>
<organism evidence="1">
    <name type="scientific">hydrothermal vent metagenome</name>
    <dbReference type="NCBI Taxonomy" id="652676"/>
    <lineage>
        <taxon>unclassified sequences</taxon>
        <taxon>metagenomes</taxon>
        <taxon>ecological metagenomes</taxon>
    </lineage>
</organism>
<protein>
    <submittedName>
        <fullName evidence="1">Ribosome-binding factor A</fullName>
    </submittedName>
</protein>
<sequence length="131" mass="14924">MRRFKRSDRVSGELLHEVSSIIRNDMKDPRLGAFVSLIKVALNNDLKRATIYVSVYGTEEDKKNTLEALKSGAGFVRSLIGKRMRIRFAPEINFVLDDSIEYSARINEKLKEVLTEPDGEPVDKTDEGHKE</sequence>
<dbReference type="PANTHER" id="PTHR33515">
    <property type="entry name" value="RIBOSOME-BINDING FACTOR A, CHLOROPLASTIC-RELATED"/>
    <property type="match status" value="1"/>
</dbReference>
<dbReference type="EMBL" id="UOGB01000063">
    <property type="protein sequence ID" value="VAX16657.1"/>
    <property type="molecule type" value="Genomic_DNA"/>
</dbReference>
<dbReference type="Pfam" id="PF02033">
    <property type="entry name" value="RBFA"/>
    <property type="match status" value="1"/>
</dbReference>
<dbReference type="HAMAP" id="MF_00003">
    <property type="entry name" value="RbfA"/>
    <property type="match status" value="1"/>
</dbReference>
<dbReference type="GO" id="GO:0006364">
    <property type="term" value="P:rRNA processing"/>
    <property type="evidence" value="ECO:0007669"/>
    <property type="project" value="InterPro"/>
</dbReference>
<gene>
    <name evidence="1" type="ORF">MNBD_NITROSPINAE03-807</name>
</gene>
<dbReference type="PROSITE" id="PS01319">
    <property type="entry name" value="RBFA"/>
    <property type="match status" value="1"/>
</dbReference>
<dbReference type="GO" id="GO:0005829">
    <property type="term" value="C:cytosol"/>
    <property type="evidence" value="ECO:0007669"/>
    <property type="project" value="TreeGrafter"/>
</dbReference>
<dbReference type="InterPro" id="IPR000238">
    <property type="entry name" value="RbfA"/>
</dbReference>
<dbReference type="AlphaFoldDB" id="A0A3B1CIS6"/>
<accession>A0A3B1CIS6</accession>
<dbReference type="GO" id="GO:0043024">
    <property type="term" value="F:ribosomal small subunit binding"/>
    <property type="evidence" value="ECO:0007669"/>
    <property type="project" value="TreeGrafter"/>
</dbReference>
<dbReference type="NCBIfam" id="TIGR00082">
    <property type="entry name" value="rbfA"/>
    <property type="match status" value="1"/>
</dbReference>
<dbReference type="InterPro" id="IPR015946">
    <property type="entry name" value="KH_dom-like_a/b"/>
</dbReference>
<proteinExistence type="inferred from homology"/>
<dbReference type="PANTHER" id="PTHR33515:SF1">
    <property type="entry name" value="RIBOSOME-BINDING FACTOR A, CHLOROPLASTIC-RELATED"/>
    <property type="match status" value="1"/>
</dbReference>
<dbReference type="InterPro" id="IPR020053">
    <property type="entry name" value="Ribosome-bd_factorA_CS"/>
</dbReference>